<dbReference type="AlphaFoldDB" id="A0A0P8C762"/>
<reference evidence="1 2" key="1">
    <citation type="submission" date="2015-09" db="EMBL/GenBank/DDBJ databases">
        <title>A metagenomics-based metabolic model of nitrate-dependent anaerobic oxidation of methane by Methanoperedens-like archaea.</title>
        <authorList>
            <person name="Arshad A."/>
            <person name="Speth D.R."/>
            <person name="De Graaf R.M."/>
            <person name="Op Den Camp H.J."/>
            <person name="Jetten M.S."/>
            <person name="Welte C.U."/>
        </authorList>
    </citation>
    <scope>NUCLEOTIDE SEQUENCE [LARGE SCALE GENOMIC DNA]</scope>
</reference>
<comment type="caution">
    <text evidence="1">The sequence shown here is derived from an EMBL/GenBank/DDBJ whole genome shotgun (WGS) entry which is preliminary data.</text>
</comment>
<protein>
    <submittedName>
        <fullName evidence="1">Uncharacterized protein</fullName>
    </submittedName>
</protein>
<proteinExistence type="predicted"/>
<dbReference type="PATRIC" id="fig|1719120.3.peg.3055"/>
<evidence type="ECO:0000313" key="1">
    <source>
        <dbReference type="EMBL" id="KPQ42591.1"/>
    </source>
</evidence>
<name>A0A0P8C762_9EURY</name>
<sequence length="264" mass="27769">MDSFSYFVVGYDNSGPIVSNIVGISDPVKINTDIILNAPIDDTTNGSSNIKSAEYSIDGASWKSMSATDGLFDEPAEEVTATVSIPEPGVYDLCIRGIDVVDNTGQEKCNLLVVYDPSGGFVTGGGWIISKAGAYTADTLLEGHANFGFVSKYQKGANIPTGETEFQFKEGNLNFKSTVYQWLVVAGVKAQYKGSGTINGTGDYGFLLTATDGQLPGGGGVDKFRIKIVDKATGTVVYDNVGGSDDMEAVNPQEIGGGSIVIHK</sequence>
<gene>
    <name evidence="1" type="ORF">MPEBLZ_02801</name>
</gene>
<organism evidence="1 2">
    <name type="scientific">Candidatus Methanoperedens nitratireducens</name>
    <dbReference type="NCBI Taxonomy" id="1392998"/>
    <lineage>
        <taxon>Archaea</taxon>
        <taxon>Methanobacteriati</taxon>
        <taxon>Methanobacteriota</taxon>
        <taxon>Stenosarchaea group</taxon>
        <taxon>Methanomicrobia</taxon>
        <taxon>Methanosarcinales</taxon>
        <taxon>ANME-2 cluster</taxon>
        <taxon>Candidatus Methanoperedentaceae</taxon>
        <taxon>Candidatus Methanoperedens</taxon>
    </lineage>
</organism>
<dbReference type="EMBL" id="LKCM01000218">
    <property type="protein sequence ID" value="KPQ42591.1"/>
    <property type="molecule type" value="Genomic_DNA"/>
</dbReference>
<accession>A0A0P8C762</accession>
<evidence type="ECO:0000313" key="2">
    <source>
        <dbReference type="Proteomes" id="UP000050360"/>
    </source>
</evidence>
<dbReference type="Proteomes" id="UP000050360">
    <property type="component" value="Unassembled WGS sequence"/>
</dbReference>